<accession>A0A3L6R6D9</accession>
<gene>
    <name evidence="2" type="ORF">C2845_PM06G24690</name>
</gene>
<dbReference type="Proteomes" id="UP000275267">
    <property type="component" value="Unassembled WGS sequence"/>
</dbReference>
<protein>
    <submittedName>
        <fullName evidence="2">Polyprotein</fullName>
    </submittedName>
</protein>
<reference evidence="3" key="1">
    <citation type="journal article" date="2019" name="Nat. Commun.">
        <title>The genome of broomcorn millet.</title>
        <authorList>
            <person name="Zou C."/>
            <person name="Miki D."/>
            <person name="Li D."/>
            <person name="Tang Q."/>
            <person name="Xiao L."/>
            <person name="Rajput S."/>
            <person name="Deng P."/>
            <person name="Jia W."/>
            <person name="Huang R."/>
            <person name="Zhang M."/>
            <person name="Sun Y."/>
            <person name="Hu J."/>
            <person name="Fu X."/>
            <person name="Schnable P.S."/>
            <person name="Li F."/>
            <person name="Zhang H."/>
            <person name="Feng B."/>
            <person name="Zhu X."/>
            <person name="Liu R."/>
            <person name="Schnable J.C."/>
            <person name="Zhu J.-K."/>
            <person name="Zhang H."/>
        </authorList>
    </citation>
    <scope>NUCLEOTIDE SEQUENCE [LARGE SCALE GENOMIC DNA]</scope>
</reference>
<organism evidence="2 3">
    <name type="scientific">Panicum miliaceum</name>
    <name type="common">Proso millet</name>
    <name type="synonym">Broomcorn millet</name>
    <dbReference type="NCBI Taxonomy" id="4540"/>
    <lineage>
        <taxon>Eukaryota</taxon>
        <taxon>Viridiplantae</taxon>
        <taxon>Streptophyta</taxon>
        <taxon>Embryophyta</taxon>
        <taxon>Tracheophyta</taxon>
        <taxon>Spermatophyta</taxon>
        <taxon>Magnoliopsida</taxon>
        <taxon>Liliopsida</taxon>
        <taxon>Poales</taxon>
        <taxon>Poaceae</taxon>
        <taxon>PACMAD clade</taxon>
        <taxon>Panicoideae</taxon>
        <taxon>Panicodae</taxon>
        <taxon>Paniceae</taxon>
        <taxon>Panicinae</taxon>
        <taxon>Panicum</taxon>
        <taxon>Panicum sect. Panicum</taxon>
    </lineage>
</organism>
<evidence type="ECO:0000256" key="1">
    <source>
        <dbReference type="SAM" id="MobiDB-lite"/>
    </source>
</evidence>
<comment type="caution">
    <text evidence="2">The sequence shown here is derived from an EMBL/GenBank/DDBJ whole genome shotgun (WGS) entry which is preliminary data.</text>
</comment>
<sequence>MPQTRQLPERMQAGAPMLSFRGLRPEEPSSCDFHSCKQGDKETLQDYLQRIVKLRAWAPRVAKESVIDAAIMGLRMGSCAEYLEMCKLDSVKELFEIMQQYSKSDRGWRRRLEALNEHKKARGSQWSQLKPWHVEQPKQPVQRRVNTVSGGQDVQESHPPSN</sequence>
<feature type="region of interest" description="Disordered" evidence="1">
    <location>
        <begin position="122"/>
        <end position="162"/>
    </location>
</feature>
<name>A0A3L6R6D9_PANMI</name>
<evidence type="ECO:0000313" key="3">
    <source>
        <dbReference type="Proteomes" id="UP000275267"/>
    </source>
</evidence>
<proteinExistence type="predicted"/>
<feature type="compositionally biased region" description="Polar residues" evidence="1">
    <location>
        <begin position="144"/>
        <end position="162"/>
    </location>
</feature>
<evidence type="ECO:0000313" key="2">
    <source>
        <dbReference type="EMBL" id="RLM98087.1"/>
    </source>
</evidence>
<dbReference type="OrthoDB" id="1432783at2759"/>
<dbReference type="EMBL" id="PQIB02000009">
    <property type="protein sequence ID" value="RLM98087.1"/>
    <property type="molecule type" value="Genomic_DNA"/>
</dbReference>
<keyword evidence="3" id="KW-1185">Reference proteome</keyword>
<dbReference type="AlphaFoldDB" id="A0A3L6R6D9"/>